<feature type="region of interest" description="Disordered" evidence="1">
    <location>
        <begin position="23"/>
        <end position="44"/>
    </location>
</feature>
<evidence type="ECO:0000256" key="1">
    <source>
        <dbReference type="SAM" id="MobiDB-lite"/>
    </source>
</evidence>
<gene>
    <name evidence="2" type="ORF">DARMORV10_A09P61200.1</name>
</gene>
<accession>A0A816PQN6</accession>
<feature type="compositionally biased region" description="Acidic residues" evidence="1">
    <location>
        <begin position="31"/>
        <end position="44"/>
    </location>
</feature>
<dbReference type="Proteomes" id="UP001295469">
    <property type="component" value="Chromosome A09"/>
</dbReference>
<protein>
    <submittedName>
        <fullName evidence="2">(rape) hypothetical protein</fullName>
    </submittedName>
</protein>
<proteinExistence type="predicted"/>
<dbReference type="AlphaFoldDB" id="A0A816PQN6"/>
<sequence length="44" mass="4861">MKLGLGMDPFEVHNSDRPSVWFAGGWRGGDVMEEGTTELDEPPI</sequence>
<reference evidence="2" key="1">
    <citation type="submission" date="2021-01" db="EMBL/GenBank/DDBJ databases">
        <authorList>
            <consortium name="Genoscope - CEA"/>
            <person name="William W."/>
        </authorList>
    </citation>
    <scope>NUCLEOTIDE SEQUENCE</scope>
</reference>
<organism evidence="2">
    <name type="scientific">Brassica napus</name>
    <name type="common">Rape</name>
    <dbReference type="NCBI Taxonomy" id="3708"/>
    <lineage>
        <taxon>Eukaryota</taxon>
        <taxon>Viridiplantae</taxon>
        <taxon>Streptophyta</taxon>
        <taxon>Embryophyta</taxon>
        <taxon>Tracheophyta</taxon>
        <taxon>Spermatophyta</taxon>
        <taxon>Magnoliopsida</taxon>
        <taxon>eudicotyledons</taxon>
        <taxon>Gunneridae</taxon>
        <taxon>Pentapetalae</taxon>
        <taxon>rosids</taxon>
        <taxon>malvids</taxon>
        <taxon>Brassicales</taxon>
        <taxon>Brassicaceae</taxon>
        <taxon>Brassiceae</taxon>
        <taxon>Brassica</taxon>
    </lineage>
</organism>
<name>A0A816PQN6_BRANA</name>
<dbReference type="EMBL" id="HG994363">
    <property type="protein sequence ID" value="CAF2050546.1"/>
    <property type="molecule type" value="Genomic_DNA"/>
</dbReference>
<evidence type="ECO:0000313" key="2">
    <source>
        <dbReference type="EMBL" id="CAF2050546.1"/>
    </source>
</evidence>